<comment type="caution">
    <text evidence="1">The sequence shown here is derived from an EMBL/GenBank/DDBJ whole genome shotgun (WGS) entry which is preliminary data.</text>
</comment>
<organism evidence="1 2">
    <name type="scientific">Litoreibacter ponti</name>
    <dbReference type="NCBI Taxonomy" id="1510457"/>
    <lineage>
        <taxon>Bacteria</taxon>
        <taxon>Pseudomonadati</taxon>
        <taxon>Pseudomonadota</taxon>
        <taxon>Alphaproteobacteria</taxon>
        <taxon>Rhodobacterales</taxon>
        <taxon>Roseobacteraceae</taxon>
        <taxon>Litoreibacter</taxon>
    </lineage>
</organism>
<evidence type="ECO:0000313" key="1">
    <source>
        <dbReference type="EMBL" id="PTX54657.1"/>
    </source>
</evidence>
<protein>
    <submittedName>
        <fullName evidence="1">AlpA family transcriptional regulator</fullName>
    </submittedName>
</protein>
<reference evidence="1 2" key="1">
    <citation type="submission" date="2018-04" db="EMBL/GenBank/DDBJ databases">
        <title>Genomic Encyclopedia of Archaeal and Bacterial Type Strains, Phase II (KMG-II): from individual species to whole genera.</title>
        <authorList>
            <person name="Goeker M."/>
        </authorList>
    </citation>
    <scope>NUCLEOTIDE SEQUENCE [LARGE SCALE GENOMIC DNA]</scope>
    <source>
        <strain evidence="1 2">DSM 100977</strain>
    </source>
</reference>
<accession>A0A2T6BF32</accession>
<gene>
    <name evidence="1" type="ORF">C8N43_3474</name>
</gene>
<dbReference type="Proteomes" id="UP000243978">
    <property type="component" value="Unassembled WGS sequence"/>
</dbReference>
<proteinExistence type="predicted"/>
<evidence type="ECO:0000313" key="2">
    <source>
        <dbReference type="Proteomes" id="UP000243978"/>
    </source>
</evidence>
<dbReference type="EMBL" id="QBKS01000002">
    <property type="protein sequence ID" value="PTX54657.1"/>
    <property type="molecule type" value="Genomic_DNA"/>
</dbReference>
<sequence length="82" mass="9410">MSSAVVRECPPWTTMHMESQMSHTYLSDTQVAARYSVHRTTPWRWGKSDPSFPKPVSLTRGCTRWKLADLEAWEAAKSRNAL</sequence>
<dbReference type="AlphaFoldDB" id="A0A2T6BF32"/>
<keyword evidence="2" id="KW-1185">Reference proteome</keyword>
<name>A0A2T6BF32_9RHOB</name>